<gene>
    <name evidence="6" type="ORF">UFOPK3610_00310</name>
</gene>
<evidence type="ECO:0000256" key="4">
    <source>
        <dbReference type="ARBA" id="ARBA00023004"/>
    </source>
</evidence>
<dbReference type="InterPro" id="IPR004183">
    <property type="entry name" value="Xdiol_dOase_suB"/>
</dbReference>
<dbReference type="Pfam" id="PF02900">
    <property type="entry name" value="LigB"/>
    <property type="match status" value="1"/>
</dbReference>
<dbReference type="AlphaFoldDB" id="A0A6J7GCD9"/>
<dbReference type="CDD" id="cd07365">
    <property type="entry name" value="MhpB_like"/>
    <property type="match status" value="1"/>
</dbReference>
<evidence type="ECO:0000313" key="6">
    <source>
        <dbReference type="EMBL" id="CAB4904208.1"/>
    </source>
</evidence>
<name>A0A6J7GCD9_9ZZZZ</name>
<proteinExistence type="inferred from homology"/>
<reference evidence="6" key="1">
    <citation type="submission" date="2020-05" db="EMBL/GenBank/DDBJ databases">
        <authorList>
            <person name="Chiriac C."/>
            <person name="Salcher M."/>
            <person name="Ghai R."/>
            <person name="Kavagutti S V."/>
        </authorList>
    </citation>
    <scope>NUCLEOTIDE SEQUENCE</scope>
</reference>
<feature type="domain" description="Extradiol ring-cleavage dioxygenase class III enzyme subunit B" evidence="5">
    <location>
        <begin position="6"/>
        <end position="305"/>
    </location>
</feature>
<dbReference type="GO" id="GO:0008198">
    <property type="term" value="F:ferrous iron binding"/>
    <property type="evidence" value="ECO:0007669"/>
    <property type="project" value="InterPro"/>
</dbReference>
<dbReference type="GO" id="GO:0047070">
    <property type="term" value="F:3-carboxyethylcatechol 2,3-dioxygenase activity"/>
    <property type="evidence" value="ECO:0007669"/>
    <property type="project" value="InterPro"/>
</dbReference>
<dbReference type="InterPro" id="IPR023789">
    <property type="entry name" value="DHPP/DHXA_dioxygenase"/>
</dbReference>
<keyword evidence="3" id="KW-0560">Oxidoreductase</keyword>
<evidence type="ECO:0000259" key="5">
    <source>
        <dbReference type="Pfam" id="PF02900"/>
    </source>
</evidence>
<sequence length="317" mass="34294">MSVALCTMAHSPLMGYNDPGPEAAQEIDLAFAVARDFIEDFDPEVVVLFAPDHYNGFLYDLMPPFCVGLNARSVGDYATQAGELDVDRALATSIIEEALASDIDIAYSERMVVDHGAAQALQLLLGDIAARPVVPIFINSVAEPLGPPRRSRILGEAVGRAVSALDARVLVVGSGGLSHDPPVPQLANASPEVAERLIAGRHRTPQQRSEHEARVIASALEFAAAQRTDIMPLNPDWDRYFMGVLASGDLTEIDDWTTEWCTEQGGHSAHEVRTWIAAYATLLVCGPYEVAHSYYRPVNEWIAGFGITTARLTNPSA</sequence>
<accession>A0A6J7GCD9</accession>
<keyword evidence="2" id="KW-0223">Dioxygenase</keyword>
<dbReference type="SUPFAM" id="SSF53213">
    <property type="entry name" value="LigB-like"/>
    <property type="match status" value="1"/>
</dbReference>
<dbReference type="EMBL" id="CAFBMR010000006">
    <property type="protein sequence ID" value="CAB4904208.1"/>
    <property type="molecule type" value="Genomic_DNA"/>
</dbReference>
<organism evidence="6">
    <name type="scientific">freshwater metagenome</name>
    <dbReference type="NCBI Taxonomy" id="449393"/>
    <lineage>
        <taxon>unclassified sequences</taxon>
        <taxon>metagenomes</taxon>
        <taxon>ecological metagenomes</taxon>
    </lineage>
</organism>
<keyword evidence="4" id="KW-0408">Iron</keyword>
<evidence type="ECO:0000256" key="2">
    <source>
        <dbReference type="ARBA" id="ARBA00022964"/>
    </source>
</evidence>
<evidence type="ECO:0000256" key="1">
    <source>
        <dbReference type="ARBA" id="ARBA00011881"/>
    </source>
</evidence>
<protein>
    <submittedName>
        <fullName evidence="6">Unannotated protein</fullName>
    </submittedName>
</protein>
<dbReference type="Gene3D" id="3.40.830.10">
    <property type="entry name" value="LigB-like"/>
    <property type="match status" value="1"/>
</dbReference>
<dbReference type="HAMAP" id="MF_01653">
    <property type="entry name" value="MhpB"/>
    <property type="match status" value="1"/>
</dbReference>
<comment type="subunit">
    <text evidence="1">Homotetramer.</text>
</comment>
<dbReference type="NCBIfam" id="NF009910">
    <property type="entry name" value="PRK13370.1-4"/>
    <property type="match status" value="1"/>
</dbReference>
<evidence type="ECO:0000256" key="3">
    <source>
        <dbReference type="ARBA" id="ARBA00023002"/>
    </source>
</evidence>